<dbReference type="Proteomes" id="UP000003100">
    <property type="component" value="Unassembled WGS sequence"/>
</dbReference>
<dbReference type="InterPro" id="IPR046131">
    <property type="entry name" value="DUF6128"/>
</dbReference>
<dbReference type="AlphaFoldDB" id="C0CRS3"/>
<protein>
    <recommendedName>
        <fullName evidence="1">DUF6128 domain-containing protein</fullName>
    </recommendedName>
</protein>
<dbReference type="RefSeq" id="WP_005952068.1">
    <property type="nucleotide sequence ID" value="NZ_CP136423.1"/>
</dbReference>
<evidence type="ECO:0000259" key="1">
    <source>
        <dbReference type="Pfam" id="PF19623"/>
    </source>
</evidence>
<evidence type="ECO:0000313" key="3">
    <source>
        <dbReference type="Proteomes" id="UP000003100"/>
    </source>
</evidence>
<reference evidence="2 3" key="1">
    <citation type="submission" date="2009-01" db="EMBL/GenBank/DDBJ databases">
        <authorList>
            <person name="Fulton L."/>
            <person name="Clifton S."/>
            <person name="Fulton B."/>
            <person name="Xu J."/>
            <person name="Minx P."/>
            <person name="Pepin K.H."/>
            <person name="Johnson M."/>
            <person name="Bhonagiri V."/>
            <person name="Nash W.E."/>
            <person name="Mardis E.R."/>
            <person name="Wilson R.K."/>
        </authorList>
    </citation>
    <scope>NUCLEOTIDE SEQUENCE [LARGE SCALE GENOMIC DNA]</scope>
    <source>
        <strain evidence="3">DSM 10507 / JCM 14656 / S5a33</strain>
    </source>
</reference>
<dbReference type="Pfam" id="PF19623">
    <property type="entry name" value="DUF6128"/>
    <property type="match status" value="1"/>
</dbReference>
<organism evidence="2 3">
    <name type="scientific">Blautia hydrogenotrophica (strain DSM 10507 / JCM 14656 / S5a33)</name>
    <name type="common">Ruminococcus hydrogenotrophicus</name>
    <dbReference type="NCBI Taxonomy" id="476272"/>
    <lineage>
        <taxon>Bacteria</taxon>
        <taxon>Bacillati</taxon>
        <taxon>Bacillota</taxon>
        <taxon>Clostridia</taxon>
        <taxon>Lachnospirales</taxon>
        <taxon>Lachnospiraceae</taxon>
        <taxon>Blautia</taxon>
    </lineage>
</organism>
<gene>
    <name evidence="2" type="ORF">RUMHYD_03588</name>
</gene>
<dbReference type="GeneID" id="86823090"/>
<dbReference type="PATRIC" id="fig|476272.21.peg.267"/>
<name>C0CRS3_BLAHS</name>
<dbReference type="HOGENOM" id="CLU_041003_0_0_9"/>
<evidence type="ECO:0000313" key="2">
    <source>
        <dbReference type="EMBL" id="EEG47540.1"/>
    </source>
</evidence>
<keyword evidence="3" id="KW-1185">Reference proteome</keyword>
<sequence length="334" mass="38770">MSKYRRFVAYVYEYQKQKKGNNRGFVRVENKEEVCDFQINLRCPGLIGQLPCRIYGFVRGENKMIGILLKECVTQTDGVQWEFEVQDGRMGRSQKSLNDFGGMVLLVEGGGFYGTEWDDLGIVPEHFQEEGQEEVTDTYAEEVERTISEGQTQKEEAKNQEAVRSETVQPETVRVEAVQENLETEKEEILPVLRKIPEPDDWEKDEEEEEEGVTVTGVTAEKFEPFEDGEIVECRKIEPEQFTVLHRRDWVLKNNRFLLYGYYHFGYLIVGKIRGRSQYVLGVPGMYDQQERFMANMFGFPHFKQSSAVELPAGKGGYWYRLINPPNFDQGNRS</sequence>
<proteinExistence type="predicted"/>
<reference evidence="2 3" key="2">
    <citation type="submission" date="2009-02" db="EMBL/GenBank/DDBJ databases">
        <title>Draft genome sequence of Blautia hydrogenotrophica DSM 10507 (Ruminococcus hydrogenotrophicus DSM 10507).</title>
        <authorList>
            <person name="Sudarsanam P."/>
            <person name="Ley R."/>
            <person name="Guruge J."/>
            <person name="Turnbaugh P.J."/>
            <person name="Mahowald M."/>
            <person name="Liep D."/>
            <person name="Gordon J."/>
        </authorList>
    </citation>
    <scope>NUCLEOTIDE SEQUENCE [LARGE SCALE GENOMIC DNA]</scope>
    <source>
        <strain evidence="3">DSM 10507 / JCM 14656 / S5a33</strain>
    </source>
</reference>
<feature type="domain" description="DUF6128" evidence="1">
    <location>
        <begin position="250"/>
        <end position="319"/>
    </location>
</feature>
<dbReference type="EMBL" id="ACBZ01000189">
    <property type="protein sequence ID" value="EEG47540.1"/>
    <property type="molecule type" value="Genomic_DNA"/>
</dbReference>
<comment type="caution">
    <text evidence="2">The sequence shown here is derived from an EMBL/GenBank/DDBJ whole genome shotgun (WGS) entry which is preliminary data.</text>
</comment>
<accession>C0CRS3</accession>
<dbReference type="eggNOG" id="ENOG5030VT8">
    <property type="taxonomic scope" value="Bacteria"/>
</dbReference>